<dbReference type="Pfam" id="PF01263">
    <property type="entry name" value="Aldose_epim"/>
    <property type="match status" value="1"/>
</dbReference>
<comment type="similarity">
    <text evidence="2 4">Belongs to the glucose-6-phosphate 1-epimerase family.</text>
</comment>
<sequence length="300" mass="32538">MAESARTPVVPSDVSLPGVRLGEYAGYAAVLVETPAATAAVALHGGHLLSYVPVGQTDVLWLSPGAKPPPHAIRGGVPVIWPYFGRQGQPETLPSHGFVRTLRWHVVSATREDDGAIRLVLAPPPLAGLELDLTMELRVGDTLEQTLVTRNRGTHEIAFSQAMHTYFRVSDVSRVQVQGLEGLRYLDKNDGYAAHVQRGDWVLDEPRDPGRSDRIYTDAPGRYRLRDPDADRMIDLQVDGGRTLVVWNPGEAGAARMDDVGGAWRGFLCLEAANAGAELVELAPGATHRLTQTIRSLPLP</sequence>
<organism evidence="6 7">
    <name type="scientific">Luteimonas deserti</name>
    <dbReference type="NCBI Taxonomy" id="2752306"/>
    <lineage>
        <taxon>Bacteria</taxon>
        <taxon>Pseudomonadati</taxon>
        <taxon>Pseudomonadota</taxon>
        <taxon>Gammaproteobacteria</taxon>
        <taxon>Lysobacterales</taxon>
        <taxon>Lysobacteraceae</taxon>
        <taxon>Luteimonas</taxon>
    </lineage>
</organism>
<keyword evidence="7" id="KW-1185">Reference proteome</keyword>
<dbReference type="Gene3D" id="2.70.98.10">
    <property type="match status" value="1"/>
</dbReference>
<dbReference type="SUPFAM" id="SSF74650">
    <property type="entry name" value="Galactose mutarotase-like"/>
    <property type="match status" value="1"/>
</dbReference>
<dbReference type="EC" id="5.1.3.15" evidence="4"/>
<dbReference type="GO" id="GO:0047938">
    <property type="term" value="F:glucose-6-phosphate 1-epimerase activity"/>
    <property type="evidence" value="ECO:0007669"/>
    <property type="project" value="UniProtKB-UniRule"/>
</dbReference>
<evidence type="ECO:0000256" key="1">
    <source>
        <dbReference type="ARBA" id="ARBA00001096"/>
    </source>
</evidence>
<dbReference type="Proteomes" id="UP000589896">
    <property type="component" value="Unassembled WGS sequence"/>
</dbReference>
<proteinExistence type="inferred from homology"/>
<dbReference type="GO" id="GO:0030246">
    <property type="term" value="F:carbohydrate binding"/>
    <property type="evidence" value="ECO:0007669"/>
    <property type="project" value="UniProtKB-UniRule"/>
</dbReference>
<dbReference type="InterPro" id="IPR008183">
    <property type="entry name" value="Aldose_1/G6P_1-epimerase"/>
</dbReference>
<dbReference type="CDD" id="cd09020">
    <property type="entry name" value="D-hex-6-P-epi_like"/>
    <property type="match status" value="1"/>
</dbReference>
<dbReference type="PANTHER" id="PTHR11122">
    <property type="entry name" value="APOSPORY-ASSOCIATED PROTEIN C-RELATED"/>
    <property type="match status" value="1"/>
</dbReference>
<evidence type="ECO:0000256" key="2">
    <source>
        <dbReference type="ARBA" id="ARBA00005866"/>
    </source>
</evidence>
<evidence type="ECO:0000313" key="7">
    <source>
        <dbReference type="Proteomes" id="UP000589896"/>
    </source>
</evidence>
<reference evidence="6 7" key="1">
    <citation type="submission" date="2020-07" db="EMBL/GenBank/DDBJ databases">
        <title>isolation of Luteimonas sp. SJ-16.</title>
        <authorList>
            <person name="Huang X.-X."/>
            <person name="Xu L."/>
            <person name="Sun J.-Q."/>
        </authorList>
    </citation>
    <scope>NUCLEOTIDE SEQUENCE [LARGE SCALE GENOMIC DNA]</scope>
    <source>
        <strain evidence="6 7">SJ-16</strain>
    </source>
</reference>
<feature type="active site" evidence="5">
    <location>
        <position position="271"/>
    </location>
</feature>
<comment type="caution">
    <text evidence="6">The sequence shown here is derived from an EMBL/GenBank/DDBJ whole genome shotgun (WGS) entry which is preliminary data.</text>
</comment>
<dbReference type="PANTHER" id="PTHR11122:SF13">
    <property type="entry name" value="GLUCOSE-6-PHOSPHATE 1-EPIMERASE"/>
    <property type="match status" value="1"/>
</dbReference>
<dbReference type="InterPro" id="IPR014718">
    <property type="entry name" value="GH-type_carb-bd"/>
</dbReference>
<evidence type="ECO:0000256" key="4">
    <source>
        <dbReference type="PIRNR" id="PIRNR016020"/>
    </source>
</evidence>
<dbReference type="PIRSF" id="PIRSF016020">
    <property type="entry name" value="PHexose_mutarotase"/>
    <property type="match status" value="1"/>
</dbReference>
<evidence type="ECO:0000256" key="3">
    <source>
        <dbReference type="ARBA" id="ARBA00023235"/>
    </source>
</evidence>
<keyword evidence="3 4" id="KW-0413">Isomerase</keyword>
<evidence type="ECO:0000313" key="6">
    <source>
        <dbReference type="EMBL" id="NYZ63278.1"/>
    </source>
</evidence>
<feature type="active site" evidence="5">
    <location>
        <position position="164"/>
    </location>
</feature>
<name>A0A7Z0U0H1_9GAMM</name>
<dbReference type="InterPro" id="IPR025532">
    <property type="entry name" value="G6P_1-epimerase"/>
</dbReference>
<dbReference type="EMBL" id="JACCJZ010000017">
    <property type="protein sequence ID" value="NYZ63278.1"/>
    <property type="molecule type" value="Genomic_DNA"/>
</dbReference>
<comment type="catalytic activity">
    <reaction evidence="1">
        <text>alpha-D-glucose 6-phosphate = beta-D-glucose 6-phosphate</text>
        <dbReference type="Rhea" id="RHEA:16249"/>
        <dbReference type="ChEBI" id="CHEBI:58225"/>
        <dbReference type="ChEBI" id="CHEBI:58247"/>
        <dbReference type="EC" id="5.1.3.15"/>
    </reaction>
</comment>
<evidence type="ECO:0000256" key="5">
    <source>
        <dbReference type="PIRSR" id="PIRSR016020-1"/>
    </source>
</evidence>
<dbReference type="GO" id="GO:0005975">
    <property type="term" value="P:carbohydrate metabolic process"/>
    <property type="evidence" value="ECO:0007669"/>
    <property type="project" value="InterPro"/>
</dbReference>
<accession>A0A7Z0U0H1</accession>
<gene>
    <name evidence="6" type="ORF">H0E82_10945</name>
</gene>
<dbReference type="AlphaFoldDB" id="A0A7Z0U0H1"/>
<protein>
    <recommendedName>
        <fullName evidence="4">Putative glucose-6-phosphate 1-epimerase</fullName>
        <ecNumber evidence="4">5.1.3.15</ecNumber>
    </recommendedName>
</protein>
<dbReference type="InterPro" id="IPR011013">
    <property type="entry name" value="Gal_mutarotase_sf_dom"/>
</dbReference>